<dbReference type="InterPro" id="IPR036890">
    <property type="entry name" value="HATPase_C_sf"/>
</dbReference>
<dbReference type="GO" id="GO:0005524">
    <property type="term" value="F:ATP binding"/>
    <property type="evidence" value="ECO:0007669"/>
    <property type="project" value="UniProtKB-KW"/>
</dbReference>
<reference evidence="10" key="1">
    <citation type="submission" date="2020-05" db="EMBL/GenBank/DDBJ databases">
        <authorList>
            <person name="Chiriac C."/>
            <person name="Salcher M."/>
            <person name="Ghai R."/>
            <person name="Kavagutti S V."/>
        </authorList>
    </citation>
    <scope>NUCLEOTIDE SEQUENCE</scope>
</reference>
<dbReference type="GO" id="GO:0016020">
    <property type="term" value="C:membrane"/>
    <property type="evidence" value="ECO:0007669"/>
    <property type="project" value="InterPro"/>
</dbReference>
<keyword evidence="4" id="KW-0808">Transferase</keyword>
<dbReference type="InterPro" id="IPR050482">
    <property type="entry name" value="Sensor_HK_TwoCompSys"/>
</dbReference>
<evidence type="ECO:0000256" key="2">
    <source>
        <dbReference type="ARBA" id="ARBA00012438"/>
    </source>
</evidence>
<keyword evidence="6" id="KW-0418">Kinase</keyword>
<evidence type="ECO:0000259" key="9">
    <source>
        <dbReference type="Pfam" id="PF07730"/>
    </source>
</evidence>
<evidence type="ECO:0000256" key="7">
    <source>
        <dbReference type="ARBA" id="ARBA00022840"/>
    </source>
</evidence>
<proteinExistence type="predicted"/>
<name>A0A6J7KQG0_9ZZZZ</name>
<protein>
    <recommendedName>
        <fullName evidence="2">histidine kinase</fullName>
        <ecNumber evidence="2">2.7.13.3</ecNumber>
    </recommendedName>
</protein>
<feature type="transmembrane region" description="Helical" evidence="8">
    <location>
        <begin position="85"/>
        <end position="102"/>
    </location>
</feature>
<feature type="transmembrane region" description="Helical" evidence="8">
    <location>
        <begin position="201"/>
        <end position="224"/>
    </location>
</feature>
<feature type="transmembrane region" description="Helical" evidence="8">
    <location>
        <begin position="109"/>
        <end position="126"/>
    </location>
</feature>
<dbReference type="SUPFAM" id="SSF55874">
    <property type="entry name" value="ATPase domain of HSP90 chaperone/DNA topoisomerase II/histidine kinase"/>
    <property type="match status" value="1"/>
</dbReference>
<feature type="transmembrane region" description="Helical" evidence="8">
    <location>
        <begin position="169"/>
        <end position="189"/>
    </location>
</feature>
<keyword evidence="3" id="KW-0597">Phosphoprotein</keyword>
<evidence type="ECO:0000256" key="3">
    <source>
        <dbReference type="ARBA" id="ARBA00022553"/>
    </source>
</evidence>
<feature type="transmembrane region" description="Helical" evidence="8">
    <location>
        <begin position="138"/>
        <end position="157"/>
    </location>
</feature>
<evidence type="ECO:0000256" key="5">
    <source>
        <dbReference type="ARBA" id="ARBA00022741"/>
    </source>
</evidence>
<feature type="transmembrane region" description="Helical" evidence="8">
    <location>
        <begin position="29"/>
        <end position="53"/>
    </location>
</feature>
<sequence length="586" mass="60542">MTAVLAATALLGVLTTASGWFVRQSGRAQWSAVFLVLGGVALLLGCAAVVLDLDGAASPLLRLAGCLLLPLAVLAYPRLAWREPVSFVLLVIVVAAGALGVAWEESFELMGFVLVGALLVHVWWALERGDAEDRRALAWGSLAWIGAGLAAAFVAFLSESLGSASVPELDAVFVAVLAVGPVAMVVGVVRPEVVDVRGLVTQAVVAATVLTTYVSVGVGLTSTVEQVSGRPLEPTPIVVLCAVLAFGVHPLQVLLRGVVDQLLFGDRPDPLAAATSLADRIGDDPALALAAVREALVLPYASIRAGGEVLASSGAEVTHTRVLPLRLGEDEVGEVVVGLRAGDLGLSRADEDVLRIVAPLLAQTLRARQMSADLRRSREAVVAAVEEERRRLRRDLHDGLGPTLSGVAFATDAARNQVRSDPDKADALLVQLRSDTAHAITEIRRLVEGLRPPALDELGLEGAIRQHASMLHSSAGTPLPVSVSVPTALPALSAATEVAAYRIVVEALTNVARHASATCASVSLEVGDRGLVLMVRDDGGAGSAWTPGVGIASMRERALQVGGTLTAYATDAGGVVEAALPLGAAA</sequence>
<keyword evidence="8" id="KW-1133">Transmembrane helix</keyword>
<dbReference type="AlphaFoldDB" id="A0A6J7KQG0"/>
<dbReference type="GO" id="GO:0046983">
    <property type="term" value="F:protein dimerization activity"/>
    <property type="evidence" value="ECO:0007669"/>
    <property type="project" value="InterPro"/>
</dbReference>
<dbReference type="GO" id="GO:0000155">
    <property type="term" value="F:phosphorelay sensor kinase activity"/>
    <property type="evidence" value="ECO:0007669"/>
    <property type="project" value="InterPro"/>
</dbReference>
<keyword evidence="8" id="KW-0472">Membrane</keyword>
<dbReference type="CDD" id="cd16917">
    <property type="entry name" value="HATPase_UhpB-NarQ-NarX-like"/>
    <property type="match status" value="1"/>
</dbReference>
<evidence type="ECO:0000313" key="10">
    <source>
        <dbReference type="EMBL" id="CAB4956552.1"/>
    </source>
</evidence>
<keyword evidence="5" id="KW-0547">Nucleotide-binding</keyword>
<evidence type="ECO:0000256" key="6">
    <source>
        <dbReference type="ARBA" id="ARBA00022777"/>
    </source>
</evidence>
<dbReference type="PANTHER" id="PTHR24421:SF10">
    <property type="entry name" value="NITRATE_NITRITE SENSOR PROTEIN NARQ"/>
    <property type="match status" value="1"/>
</dbReference>
<feature type="transmembrane region" description="Helical" evidence="8">
    <location>
        <begin position="60"/>
        <end position="79"/>
    </location>
</feature>
<dbReference type="Gene3D" id="1.20.5.1930">
    <property type="match status" value="1"/>
</dbReference>
<dbReference type="EMBL" id="CAFBMW010000029">
    <property type="protein sequence ID" value="CAB4956552.1"/>
    <property type="molecule type" value="Genomic_DNA"/>
</dbReference>
<dbReference type="EC" id="2.7.13.3" evidence="2"/>
<dbReference type="InterPro" id="IPR011712">
    <property type="entry name" value="Sig_transdc_His_kin_sub3_dim/P"/>
</dbReference>
<evidence type="ECO:0000256" key="8">
    <source>
        <dbReference type="SAM" id="Phobius"/>
    </source>
</evidence>
<accession>A0A6J7KQG0</accession>
<comment type="catalytic activity">
    <reaction evidence="1">
        <text>ATP + protein L-histidine = ADP + protein N-phospho-L-histidine.</text>
        <dbReference type="EC" id="2.7.13.3"/>
    </reaction>
</comment>
<feature type="domain" description="Signal transduction histidine kinase subgroup 3 dimerisation and phosphoacceptor" evidence="9">
    <location>
        <begin position="388"/>
        <end position="455"/>
    </location>
</feature>
<organism evidence="10">
    <name type="scientific">freshwater metagenome</name>
    <dbReference type="NCBI Taxonomy" id="449393"/>
    <lineage>
        <taxon>unclassified sequences</taxon>
        <taxon>metagenomes</taxon>
        <taxon>ecological metagenomes</taxon>
    </lineage>
</organism>
<dbReference type="PANTHER" id="PTHR24421">
    <property type="entry name" value="NITRATE/NITRITE SENSOR PROTEIN NARX-RELATED"/>
    <property type="match status" value="1"/>
</dbReference>
<evidence type="ECO:0000256" key="1">
    <source>
        <dbReference type="ARBA" id="ARBA00000085"/>
    </source>
</evidence>
<keyword evidence="8" id="KW-0812">Transmembrane</keyword>
<dbReference type="Pfam" id="PF07730">
    <property type="entry name" value="HisKA_3"/>
    <property type="match status" value="1"/>
</dbReference>
<dbReference type="Gene3D" id="3.30.565.10">
    <property type="entry name" value="Histidine kinase-like ATPase, C-terminal domain"/>
    <property type="match status" value="1"/>
</dbReference>
<gene>
    <name evidence="10" type="ORF">UFOPK3662_02918</name>
</gene>
<evidence type="ECO:0000256" key="4">
    <source>
        <dbReference type="ARBA" id="ARBA00022679"/>
    </source>
</evidence>
<keyword evidence="7" id="KW-0067">ATP-binding</keyword>